<dbReference type="AlphaFoldDB" id="A0A5N5MN16"/>
<evidence type="ECO:0000256" key="4">
    <source>
        <dbReference type="ARBA" id="ARBA00012973"/>
    </source>
</evidence>
<evidence type="ECO:0000256" key="1">
    <source>
        <dbReference type="ARBA" id="ARBA00000064"/>
    </source>
</evidence>
<evidence type="ECO:0000256" key="7">
    <source>
        <dbReference type="ARBA" id="ARBA00022679"/>
    </source>
</evidence>
<evidence type="ECO:0000256" key="3">
    <source>
        <dbReference type="ARBA" id="ARBA00009396"/>
    </source>
</evidence>
<accession>A0A5N5MN16</accession>
<sequence length="646" mass="69772">MASIPTTPKVPVSQITFNKFLLSPNTRKLSFPPSIYFPSTSISTSILKTKTVASSLPPSSSPHPSVTRPVYVPNKISDPNYIRIFDTTLRDGEQSPGATLTSKEKLDIARQLAKLGVDIIEAGFPAASKDDFEAVKMIANEVGNRVDSEGYVPVICGLSRCNEKDIRAAWEAVKDAKRPRIHTFIATSGIHMEYKLRKSKKEVVEIASSMVSFARSLGCDDVEFSPEDAGRSEREFLYEILGEVIKAGATTLNIPDTVGITTPSEFGQLIADIKANTPGIENVIISTHCQNDLGLSTANTLSGACAGARQVEVTINGIGERAGNASLEEVVMVIKCRGEHILGGLYTGINTRHITMASKMVEEYTGLRVQPHKAIVGANAFAHESGIHQDGMLKHKGTYEIISPEDIGLERSNDAGIVLGKLSGRHALKDRLNELGYELDDAQLGNIFWRFKAVAETKKLSLLKMLRLETTNQEKNSGARRVTDADLIALVSDEVFQPENVWKLLDLQVTCGTLGLSTATVKLVNADGEEHVACSLGTGPVDSAYKAVDLIVKEPVTLLEYSMNAVTEGIDAIATTRVLIRGEDQHAPTHALTDKPLQRTFSGSGAGMDIVVSSVKAYVGALNKMLAVKQQSSTERVSTKRTPVSA</sequence>
<dbReference type="Pfam" id="PF00682">
    <property type="entry name" value="HMGL-like"/>
    <property type="match status" value="1"/>
</dbReference>
<dbReference type="Gene3D" id="3.30.160.270">
    <property type="match status" value="1"/>
</dbReference>
<comment type="function">
    <text evidence="10">Catalyzes the condensation of the acetyl group of acetyl-CoA with 3-methyl-2-oxobutanoate (2-oxoisovalerate) to form 3-carboxy-3-hydroxy-4-methylpentanoate (2-isopropylmalate). Involved in Leu biosynthesis, but does not participate in the chain elongation of glucosinolates.</text>
</comment>
<dbReference type="UniPathway" id="UPA00048">
    <property type="reaction ID" value="UER00070"/>
</dbReference>
<dbReference type="PANTHER" id="PTHR10277">
    <property type="entry name" value="HOMOCITRATE SYNTHASE-RELATED"/>
    <property type="match status" value="1"/>
</dbReference>
<dbReference type="PANTHER" id="PTHR10277:SF9">
    <property type="entry name" value="2-ISOPROPYLMALATE SYNTHASE 1, CHLOROPLASTIC-RELATED"/>
    <property type="match status" value="1"/>
</dbReference>
<keyword evidence="13" id="KW-1185">Reference proteome</keyword>
<keyword evidence="8" id="KW-0479">Metal-binding</keyword>
<evidence type="ECO:0000256" key="8">
    <source>
        <dbReference type="ARBA" id="ARBA00022723"/>
    </source>
</evidence>
<dbReference type="Gene3D" id="3.20.20.70">
    <property type="entry name" value="Aldolase class I"/>
    <property type="match status" value="1"/>
</dbReference>
<evidence type="ECO:0000256" key="2">
    <source>
        <dbReference type="ARBA" id="ARBA00004689"/>
    </source>
</evidence>
<reference evidence="13" key="1">
    <citation type="journal article" date="2019" name="Gigascience">
        <title>De novo genome assembly of the endangered Acer yangbiense, a plant species with extremely small populations endemic to Yunnan Province, China.</title>
        <authorList>
            <person name="Yang J."/>
            <person name="Wariss H.M."/>
            <person name="Tao L."/>
            <person name="Zhang R."/>
            <person name="Yun Q."/>
            <person name="Hollingsworth P."/>
            <person name="Dao Z."/>
            <person name="Luo G."/>
            <person name="Guo H."/>
            <person name="Ma Y."/>
            <person name="Sun W."/>
        </authorList>
    </citation>
    <scope>NUCLEOTIDE SEQUENCE [LARGE SCALE GENOMIC DNA]</scope>
    <source>
        <strain evidence="13">cv. br00</strain>
    </source>
</reference>
<keyword evidence="5" id="KW-0432">Leucine biosynthesis</keyword>
<dbReference type="SMART" id="SM00917">
    <property type="entry name" value="LeuA_dimer"/>
    <property type="match status" value="1"/>
</dbReference>
<dbReference type="InterPro" id="IPR000891">
    <property type="entry name" value="PYR_CT"/>
</dbReference>
<dbReference type="NCBIfam" id="TIGR00973">
    <property type="entry name" value="leuA_bact"/>
    <property type="match status" value="1"/>
</dbReference>
<dbReference type="InterPro" id="IPR054691">
    <property type="entry name" value="LeuA/HCS_post-cat"/>
</dbReference>
<dbReference type="Proteomes" id="UP000326939">
    <property type="component" value="Chromosome 5"/>
</dbReference>
<organism evidence="12 13">
    <name type="scientific">Salix brachista</name>
    <dbReference type="NCBI Taxonomy" id="2182728"/>
    <lineage>
        <taxon>Eukaryota</taxon>
        <taxon>Viridiplantae</taxon>
        <taxon>Streptophyta</taxon>
        <taxon>Embryophyta</taxon>
        <taxon>Tracheophyta</taxon>
        <taxon>Spermatophyta</taxon>
        <taxon>Magnoliopsida</taxon>
        <taxon>eudicotyledons</taxon>
        <taxon>Gunneridae</taxon>
        <taxon>Pentapetalae</taxon>
        <taxon>rosids</taxon>
        <taxon>fabids</taxon>
        <taxon>Malpighiales</taxon>
        <taxon>Salicaceae</taxon>
        <taxon>Saliceae</taxon>
        <taxon>Salix</taxon>
    </lineage>
</organism>
<keyword evidence="6" id="KW-0028">Amino-acid biosynthesis</keyword>
<dbReference type="GO" id="GO:0046872">
    <property type="term" value="F:metal ion binding"/>
    <property type="evidence" value="ECO:0007669"/>
    <property type="project" value="UniProtKB-KW"/>
</dbReference>
<dbReference type="Pfam" id="PF22617">
    <property type="entry name" value="HCS_D2"/>
    <property type="match status" value="1"/>
</dbReference>
<dbReference type="EMBL" id="VDCV01000005">
    <property type="protein sequence ID" value="KAB5556560.1"/>
    <property type="molecule type" value="Genomic_DNA"/>
</dbReference>
<dbReference type="Gene3D" id="1.10.238.260">
    <property type="match status" value="1"/>
</dbReference>
<comment type="catalytic activity">
    <reaction evidence="1">
        <text>3-methyl-2-oxobutanoate + acetyl-CoA + H2O = (2S)-2-isopropylmalate + CoA + H(+)</text>
        <dbReference type="Rhea" id="RHEA:21524"/>
        <dbReference type="ChEBI" id="CHEBI:1178"/>
        <dbReference type="ChEBI" id="CHEBI:11851"/>
        <dbReference type="ChEBI" id="CHEBI:15377"/>
        <dbReference type="ChEBI" id="CHEBI:15378"/>
        <dbReference type="ChEBI" id="CHEBI:57287"/>
        <dbReference type="ChEBI" id="CHEBI:57288"/>
        <dbReference type="EC" id="2.3.3.13"/>
    </reaction>
</comment>
<name>A0A5N5MN16_9ROSI</name>
<dbReference type="SUPFAM" id="SSF110921">
    <property type="entry name" value="2-isopropylmalate synthase LeuA, allosteric (dimerisation) domain"/>
    <property type="match status" value="1"/>
</dbReference>
<dbReference type="CDD" id="cd07940">
    <property type="entry name" value="DRE_TIM_IPMS"/>
    <property type="match status" value="1"/>
</dbReference>
<proteinExistence type="inferred from homology"/>
<dbReference type="FunFam" id="3.20.20.70:FF:000010">
    <property type="entry name" value="2-isopropylmalate synthase"/>
    <property type="match status" value="1"/>
</dbReference>
<dbReference type="HAMAP" id="MF_01025">
    <property type="entry name" value="LeuA_type1"/>
    <property type="match status" value="1"/>
</dbReference>
<feature type="domain" description="Pyruvate carboxyltransferase" evidence="11">
    <location>
        <begin position="82"/>
        <end position="355"/>
    </location>
</feature>
<comment type="caution">
    <text evidence="12">The sequence shown here is derived from an EMBL/GenBank/DDBJ whole genome shotgun (WGS) entry which is preliminary data.</text>
</comment>
<keyword evidence="9" id="KW-0100">Branched-chain amino acid biosynthesis</keyword>
<dbReference type="InterPro" id="IPR036230">
    <property type="entry name" value="LeuA_allosteric_dom_sf"/>
</dbReference>
<dbReference type="Pfam" id="PF08502">
    <property type="entry name" value="LeuA_dimer"/>
    <property type="match status" value="1"/>
</dbReference>
<evidence type="ECO:0000259" key="11">
    <source>
        <dbReference type="PROSITE" id="PS50991"/>
    </source>
</evidence>
<evidence type="ECO:0000256" key="10">
    <source>
        <dbReference type="ARBA" id="ARBA00059544"/>
    </source>
</evidence>
<dbReference type="SUPFAM" id="SSF51569">
    <property type="entry name" value="Aldolase"/>
    <property type="match status" value="1"/>
</dbReference>
<dbReference type="GO" id="GO:0009098">
    <property type="term" value="P:L-leucine biosynthetic process"/>
    <property type="evidence" value="ECO:0007669"/>
    <property type="project" value="UniProtKB-UniPathway"/>
</dbReference>
<keyword evidence="7" id="KW-0808">Transferase</keyword>
<evidence type="ECO:0000256" key="6">
    <source>
        <dbReference type="ARBA" id="ARBA00022605"/>
    </source>
</evidence>
<evidence type="ECO:0000256" key="9">
    <source>
        <dbReference type="ARBA" id="ARBA00023304"/>
    </source>
</evidence>
<dbReference type="InterPro" id="IPR013709">
    <property type="entry name" value="2-isopropylmalate_synth_dimer"/>
</dbReference>
<dbReference type="PROSITE" id="PS00815">
    <property type="entry name" value="AIPM_HOMOCIT_SYNTH_1"/>
    <property type="match status" value="1"/>
</dbReference>
<comment type="pathway">
    <text evidence="2">Amino-acid biosynthesis; L-leucine biosynthesis; L-leucine from 3-methyl-2-oxobutanoate: step 1/4.</text>
</comment>
<evidence type="ECO:0000256" key="5">
    <source>
        <dbReference type="ARBA" id="ARBA00022430"/>
    </source>
</evidence>
<protein>
    <recommendedName>
        <fullName evidence="4">2-isopropylmalate synthase</fullName>
        <ecNumber evidence="4">2.3.3.13</ecNumber>
    </recommendedName>
</protein>
<dbReference type="InterPro" id="IPR005671">
    <property type="entry name" value="LeuA_bact_synth"/>
</dbReference>
<dbReference type="GO" id="GO:0009507">
    <property type="term" value="C:chloroplast"/>
    <property type="evidence" value="ECO:0007669"/>
    <property type="project" value="TreeGrafter"/>
</dbReference>
<evidence type="ECO:0000313" key="12">
    <source>
        <dbReference type="EMBL" id="KAB5556560.1"/>
    </source>
</evidence>
<dbReference type="FunFam" id="1.10.238.260:FF:000003">
    <property type="entry name" value="2-isopropylmalate synthase 1 chloroplastic"/>
    <property type="match status" value="1"/>
</dbReference>
<dbReference type="InterPro" id="IPR002034">
    <property type="entry name" value="AIPM/Hcit_synth_CS"/>
</dbReference>
<dbReference type="FunFam" id="3.30.160.270:FF:000004">
    <property type="entry name" value="2-isopropylmalate synthase B"/>
    <property type="match status" value="1"/>
</dbReference>
<evidence type="ECO:0000313" key="13">
    <source>
        <dbReference type="Proteomes" id="UP000326939"/>
    </source>
</evidence>
<dbReference type="EC" id="2.3.3.13" evidence="4"/>
<dbReference type="NCBIfam" id="NF002086">
    <property type="entry name" value="PRK00915.1-3"/>
    <property type="match status" value="1"/>
</dbReference>
<dbReference type="PROSITE" id="PS50991">
    <property type="entry name" value="PYR_CT"/>
    <property type="match status" value="1"/>
</dbReference>
<dbReference type="InterPro" id="IPR013785">
    <property type="entry name" value="Aldolase_TIM"/>
</dbReference>
<dbReference type="GO" id="GO:0003852">
    <property type="term" value="F:2-isopropylmalate synthase activity"/>
    <property type="evidence" value="ECO:0007669"/>
    <property type="project" value="UniProtKB-EC"/>
</dbReference>
<gene>
    <name evidence="12" type="ORF">DKX38_007469</name>
</gene>
<comment type="similarity">
    <text evidence="3">Belongs to the alpha-IPM synthase/homocitrate synthase family. LeuA type 1 subfamily.</text>
</comment>
<dbReference type="InterPro" id="IPR050073">
    <property type="entry name" value="2-IPM_HCS-like"/>
</dbReference>